<protein>
    <submittedName>
        <fullName evidence="8">Putative acyl-CoA dehydrogenase</fullName>
    </submittedName>
</protein>
<dbReference type="NCBIfam" id="NF008594">
    <property type="entry name" value="PRK11561.1"/>
    <property type="match status" value="1"/>
</dbReference>
<evidence type="ECO:0000256" key="4">
    <source>
        <dbReference type="ARBA" id="ARBA00022827"/>
    </source>
</evidence>
<dbReference type="Gene3D" id="6.10.250.600">
    <property type="match status" value="1"/>
</dbReference>
<keyword evidence="9" id="KW-1185">Reference proteome</keyword>
<dbReference type="InterPro" id="IPR006091">
    <property type="entry name" value="Acyl-CoA_Oxase/DH_mid-dom"/>
</dbReference>
<accession>A0A1I1MCH3</accession>
<evidence type="ECO:0000256" key="3">
    <source>
        <dbReference type="ARBA" id="ARBA00022630"/>
    </source>
</evidence>
<dbReference type="InterPro" id="IPR052904">
    <property type="entry name" value="Acyl-CoA_dehydrogenase-like"/>
</dbReference>
<keyword evidence="4" id="KW-0274">FAD</keyword>
<dbReference type="InterPro" id="IPR006089">
    <property type="entry name" value="Acyl-CoA_DH_CS"/>
</dbReference>
<evidence type="ECO:0000256" key="2">
    <source>
        <dbReference type="ARBA" id="ARBA00009347"/>
    </source>
</evidence>
<evidence type="ECO:0000259" key="5">
    <source>
        <dbReference type="Pfam" id="PF00441"/>
    </source>
</evidence>
<dbReference type="OrthoDB" id="9771038at2"/>
<dbReference type="InterPro" id="IPR009100">
    <property type="entry name" value="AcylCoA_DH/oxidase_NM_dom_sf"/>
</dbReference>
<dbReference type="Gene3D" id="2.40.110.20">
    <property type="match status" value="1"/>
</dbReference>
<feature type="domain" description="Acyl-CoA oxidase/dehydrogenase middle" evidence="6">
    <location>
        <begin position="181"/>
        <end position="286"/>
    </location>
</feature>
<organism evidence="8 9">
    <name type="scientific">Massilia yuzhufengensis</name>
    <dbReference type="NCBI Taxonomy" id="1164594"/>
    <lineage>
        <taxon>Bacteria</taxon>
        <taxon>Pseudomonadati</taxon>
        <taxon>Pseudomonadota</taxon>
        <taxon>Betaproteobacteria</taxon>
        <taxon>Burkholderiales</taxon>
        <taxon>Oxalobacteraceae</taxon>
        <taxon>Telluria group</taxon>
        <taxon>Massilia</taxon>
    </lineage>
</organism>
<dbReference type="InterPro" id="IPR036250">
    <property type="entry name" value="AcylCo_DH-like_C"/>
</dbReference>
<evidence type="ECO:0000259" key="6">
    <source>
        <dbReference type="Pfam" id="PF02770"/>
    </source>
</evidence>
<feature type="domain" description="Acyl-CoA dehydrogenase/oxidase C-terminal" evidence="5">
    <location>
        <begin position="296"/>
        <end position="450"/>
    </location>
</feature>
<evidence type="ECO:0000313" key="8">
    <source>
        <dbReference type="EMBL" id="SFC79380.1"/>
    </source>
</evidence>
<dbReference type="RefSeq" id="WP_091874596.1">
    <property type="nucleotide sequence ID" value="NZ_FOLD01000010.1"/>
</dbReference>
<dbReference type="InterPro" id="IPR041504">
    <property type="entry name" value="AidB_N"/>
</dbReference>
<dbReference type="Gene3D" id="1.20.140.10">
    <property type="entry name" value="Butyryl-CoA Dehydrogenase, subunit A, domain 3"/>
    <property type="match status" value="1"/>
</dbReference>
<proteinExistence type="inferred from homology"/>
<dbReference type="Pfam" id="PF00441">
    <property type="entry name" value="Acyl-CoA_dh_1"/>
    <property type="match status" value="1"/>
</dbReference>
<dbReference type="AlphaFoldDB" id="A0A1I1MCH3"/>
<dbReference type="InterPro" id="IPR009075">
    <property type="entry name" value="AcylCo_DH/oxidase_C"/>
</dbReference>
<comment type="similarity">
    <text evidence="2">Belongs to the acyl-CoA dehydrogenase family.</text>
</comment>
<keyword evidence="3" id="KW-0285">Flavoprotein</keyword>
<feature type="domain" description="Adaptive response protein AidB N-terminal" evidence="7">
    <location>
        <begin position="11"/>
        <end position="166"/>
    </location>
</feature>
<dbReference type="Pfam" id="PF02770">
    <property type="entry name" value="Acyl-CoA_dh_M"/>
    <property type="match status" value="1"/>
</dbReference>
<evidence type="ECO:0000313" key="9">
    <source>
        <dbReference type="Proteomes" id="UP000198639"/>
    </source>
</evidence>
<dbReference type="EMBL" id="FOLD01000010">
    <property type="protein sequence ID" value="SFC79380.1"/>
    <property type="molecule type" value="Genomic_DNA"/>
</dbReference>
<sequence>MNRFQTHEVLNQAQPFADVNLFRCDPALVEALGREGASWAAEGLDALGAQLGRADVLDLARQANANGPRLVSHDRSGTRVDEVEFHPAWHRLMAMLVQAGAHSAPWREPRPGAQVARAAQYLLFGQVENGVQCPVTMTFAAVPALRRAPAWAAEWLPKLLSNEYDPRSLPVAHKRGALVGMGMTEKQGGSDVRANTTRAAPLAPGEAAARFGAHGEGAWAIVGHKWFFSVPQSDAHLILAQAEEGLSCFFVPRFLPDGSRNAIRVQRLKDKLGNRSNASSEVEFEDAVGWMVGAPGRGIPTILEMGGYTRLDCVLGSAGIMRAALCHALHHARGRSAFGRRLSEQPLMQNVLADLALESEAATAFALRLARCFDEAADPRQALLGRILTPAGKYWICKRGPAFGAEAMEVMGGNGYVEDGPLARLYREFPVNSIWEGSGNVMCLDLLRALGKSLPEARAALAAELMPAAALDPRFGAYATGLLDELPALAADEGGARRLAERLVLAVQGALLLRHAPGYVSGAFVASRIAASPGGAFGSLPAPCDCAAILARALAA</sequence>
<dbReference type="PANTHER" id="PTHR42707:SF3">
    <property type="entry name" value="ACYL-COA DEHYDROGENASE AIDB-RELATED"/>
    <property type="match status" value="1"/>
</dbReference>
<comment type="cofactor">
    <cofactor evidence="1">
        <name>FAD</name>
        <dbReference type="ChEBI" id="CHEBI:57692"/>
    </cofactor>
</comment>
<gene>
    <name evidence="8" type="ORF">SAMN05216204_11085</name>
</gene>
<dbReference type="PROSITE" id="PS00073">
    <property type="entry name" value="ACYL_COA_DH_2"/>
    <property type="match status" value="1"/>
</dbReference>
<dbReference type="STRING" id="1164594.SAMN05216204_11085"/>
<evidence type="ECO:0000259" key="7">
    <source>
        <dbReference type="Pfam" id="PF18158"/>
    </source>
</evidence>
<name>A0A1I1MCH3_9BURK</name>
<reference evidence="9" key="1">
    <citation type="submission" date="2016-10" db="EMBL/GenBank/DDBJ databases">
        <authorList>
            <person name="Varghese N."/>
            <person name="Submissions S."/>
        </authorList>
    </citation>
    <scope>NUCLEOTIDE SEQUENCE [LARGE SCALE GENOMIC DNA]</scope>
    <source>
        <strain evidence="9">CGMCC 1.12041</strain>
    </source>
</reference>
<dbReference type="SUPFAM" id="SSF47203">
    <property type="entry name" value="Acyl-CoA dehydrogenase C-terminal domain-like"/>
    <property type="match status" value="1"/>
</dbReference>
<dbReference type="Pfam" id="PF18158">
    <property type="entry name" value="AidB_N"/>
    <property type="match status" value="1"/>
</dbReference>
<evidence type="ECO:0000256" key="1">
    <source>
        <dbReference type="ARBA" id="ARBA00001974"/>
    </source>
</evidence>
<dbReference type="GO" id="GO:0003995">
    <property type="term" value="F:acyl-CoA dehydrogenase activity"/>
    <property type="evidence" value="ECO:0007669"/>
    <property type="project" value="InterPro"/>
</dbReference>
<dbReference type="SUPFAM" id="SSF56645">
    <property type="entry name" value="Acyl-CoA dehydrogenase NM domain-like"/>
    <property type="match status" value="1"/>
</dbReference>
<dbReference type="Proteomes" id="UP000198639">
    <property type="component" value="Unassembled WGS sequence"/>
</dbReference>
<dbReference type="PANTHER" id="PTHR42707">
    <property type="entry name" value="ACYL-COA DEHYDROGENASE"/>
    <property type="match status" value="1"/>
</dbReference>